<evidence type="ECO:0000313" key="2">
    <source>
        <dbReference type="RefSeq" id="XP_030982767.1"/>
    </source>
</evidence>
<keyword evidence="1" id="KW-1185">Reference proteome</keyword>
<proteinExistence type="predicted"/>
<dbReference type="Proteomes" id="UP000515153">
    <property type="component" value="Chromosome I"/>
</dbReference>
<feature type="non-terminal residue" evidence="2">
    <location>
        <position position="1"/>
    </location>
</feature>
<reference evidence="2" key="2">
    <citation type="submission" date="2019-10" db="EMBL/GenBank/DDBJ databases">
        <authorList>
            <consortium name="NCBI Genome Project"/>
        </authorList>
    </citation>
    <scope>NUCLEOTIDE SEQUENCE</scope>
    <source>
        <strain evidence="2">NI907</strain>
    </source>
</reference>
<feature type="non-terminal residue" evidence="2">
    <location>
        <position position="62"/>
    </location>
</feature>
<gene>
    <name evidence="2" type="ORF">PgNI_06104</name>
</gene>
<reference evidence="2" key="3">
    <citation type="submission" date="2025-08" db="UniProtKB">
        <authorList>
            <consortium name="RefSeq"/>
        </authorList>
    </citation>
    <scope>IDENTIFICATION</scope>
    <source>
        <strain evidence="2">NI907</strain>
    </source>
</reference>
<accession>A0A6P8B6D5</accession>
<evidence type="ECO:0000313" key="1">
    <source>
        <dbReference type="Proteomes" id="UP000515153"/>
    </source>
</evidence>
<protein>
    <submittedName>
        <fullName evidence="2">Uncharacterized protein</fullName>
    </submittedName>
</protein>
<reference evidence="1 2" key="1">
    <citation type="journal article" date="2019" name="Mol. Biol. Evol.">
        <title>Blast fungal genomes show frequent chromosomal changes, gene gains and losses, and effector gene turnover.</title>
        <authorList>
            <person name="Gomez Luciano L.B."/>
            <person name="Jason Tsai I."/>
            <person name="Chuma I."/>
            <person name="Tosa Y."/>
            <person name="Chen Y.H."/>
            <person name="Li J.Y."/>
            <person name="Li M.Y."/>
            <person name="Jade Lu M.Y."/>
            <person name="Nakayashiki H."/>
            <person name="Li W.H."/>
        </authorList>
    </citation>
    <scope>NUCLEOTIDE SEQUENCE [LARGE SCALE GENOMIC DNA]</scope>
    <source>
        <strain evidence="1 2">NI907</strain>
    </source>
</reference>
<dbReference type="RefSeq" id="XP_030982767.1">
    <property type="nucleotide sequence ID" value="XM_031126133.1"/>
</dbReference>
<dbReference type="GeneID" id="41961042"/>
<organism evidence="1 2">
    <name type="scientific">Pyricularia grisea</name>
    <name type="common">Crabgrass-specific blast fungus</name>
    <name type="synonym">Magnaporthe grisea</name>
    <dbReference type="NCBI Taxonomy" id="148305"/>
    <lineage>
        <taxon>Eukaryota</taxon>
        <taxon>Fungi</taxon>
        <taxon>Dikarya</taxon>
        <taxon>Ascomycota</taxon>
        <taxon>Pezizomycotina</taxon>
        <taxon>Sordariomycetes</taxon>
        <taxon>Sordariomycetidae</taxon>
        <taxon>Magnaporthales</taxon>
        <taxon>Pyriculariaceae</taxon>
        <taxon>Pyricularia</taxon>
    </lineage>
</organism>
<dbReference type="AlphaFoldDB" id="A0A6P8B6D5"/>
<name>A0A6P8B6D5_PYRGI</name>
<dbReference type="KEGG" id="pgri:PgNI_06104"/>
<sequence>SHPLYLPSLFTQSSSVTRIESCIIFWSITCTTPRILSVISRTACLSSNQHKSFRNLGVFSLE</sequence>